<dbReference type="InterPro" id="IPR036390">
    <property type="entry name" value="WH_DNA-bd_sf"/>
</dbReference>
<feature type="domain" description="HTH iclR-type" evidence="1">
    <location>
        <begin position="2"/>
        <end position="49"/>
    </location>
</feature>
<dbReference type="PROSITE" id="PS51077">
    <property type="entry name" value="HTH_ICLR"/>
    <property type="match status" value="1"/>
</dbReference>
<feature type="non-terminal residue" evidence="2">
    <location>
        <position position="49"/>
    </location>
</feature>
<dbReference type="GO" id="GO:0003677">
    <property type="term" value="F:DNA binding"/>
    <property type="evidence" value="ECO:0007669"/>
    <property type="project" value="InterPro"/>
</dbReference>
<gene>
    <name evidence="2" type="ORF">S01H1_34280</name>
</gene>
<dbReference type="EMBL" id="BARS01021337">
    <property type="protein sequence ID" value="GAG02430.1"/>
    <property type="molecule type" value="Genomic_DNA"/>
</dbReference>
<reference evidence="2" key="1">
    <citation type="journal article" date="2014" name="Front. Microbiol.">
        <title>High frequency of phylogenetically diverse reductive dehalogenase-homologous genes in deep subseafloor sedimentary metagenomes.</title>
        <authorList>
            <person name="Kawai M."/>
            <person name="Futagami T."/>
            <person name="Toyoda A."/>
            <person name="Takaki Y."/>
            <person name="Nishi S."/>
            <person name="Hori S."/>
            <person name="Arai W."/>
            <person name="Tsubouchi T."/>
            <person name="Morono Y."/>
            <person name="Uchiyama I."/>
            <person name="Ito T."/>
            <person name="Fujiyama A."/>
            <person name="Inagaki F."/>
            <person name="Takami H."/>
        </authorList>
    </citation>
    <scope>NUCLEOTIDE SEQUENCE</scope>
    <source>
        <strain evidence="2">Expedition CK06-06</strain>
    </source>
</reference>
<dbReference type="Gene3D" id="1.10.10.10">
    <property type="entry name" value="Winged helix-like DNA-binding domain superfamily/Winged helix DNA-binding domain"/>
    <property type="match status" value="1"/>
</dbReference>
<accession>X0UA66</accession>
<protein>
    <recommendedName>
        <fullName evidence="1">HTH iclR-type domain-containing protein</fullName>
    </recommendedName>
</protein>
<sequence>MIRSVNRAVDILNCFSFEKPALSLKEISELSKLDKATTLRILRTLKERG</sequence>
<name>X0UA66_9ZZZZ</name>
<dbReference type="SUPFAM" id="SSF46785">
    <property type="entry name" value="Winged helix' DNA-binding domain"/>
    <property type="match status" value="1"/>
</dbReference>
<dbReference type="AlphaFoldDB" id="X0UA66"/>
<organism evidence="2">
    <name type="scientific">marine sediment metagenome</name>
    <dbReference type="NCBI Taxonomy" id="412755"/>
    <lineage>
        <taxon>unclassified sequences</taxon>
        <taxon>metagenomes</taxon>
        <taxon>ecological metagenomes</taxon>
    </lineage>
</organism>
<dbReference type="Pfam" id="PF09339">
    <property type="entry name" value="HTH_IclR"/>
    <property type="match status" value="1"/>
</dbReference>
<dbReference type="GO" id="GO:0006355">
    <property type="term" value="P:regulation of DNA-templated transcription"/>
    <property type="evidence" value="ECO:0007669"/>
    <property type="project" value="InterPro"/>
</dbReference>
<comment type="caution">
    <text evidence="2">The sequence shown here is derived from an EMBL/GenBank/DDBJ whole genome shotgun (WGS) entry which is preliminary data.</text>
</comment>
<evidence type="ECO:0000259" key="1">
    <source>
        <dbReference type="PROSITE" id="PS51077"/>
    </source>
</evidence>
<proteinExistence type="predicted"/>
<evidence type="ECO:0000313" key="2">
    <source>
        <dbReference type="EMBL" id="GAG02430.1"/>
    </source>
</evidence>
<dbReference type="InterPro" id="IPR005471">
    <property type="entry name" value="Tscrpt_reg_IclR_N"/>
</dbReference>
<dbReference type="InterPro" id="IPR036388">
    <property type="entry name" value="WH-like_DNA-bd_sf"/>
</dbReference>